<name>A0A9E7JTD8_9LILI</name>
<protein>
    <submittedName>
        <fullName evidence="1">Uncharacterized protein</fullName>
    </submittedName>
</protein>
<dbReference type="AlphaFoldDB" id="A0A9E7JTD8"/>
<feature type="non-terminal residue" evidence="1">
    <location>
        <position position="1"/>
    </location>
</feature>
<accession>A0A9E7JTD8</accession>
<dbReference type="Proteomes" id="UP001055439">
    <property type="component" value="Chromosome 3"/>
</dbReference>
<organism evidence="1 2">
    <name type="scientific">Musa troglodytarum</name>
    <name type="common">fe'i banana</name>
    <dbReference type="NCBI Taxonomy" id="320322"/>
    <lineage>
        <taxon>Eukaryota</taxon>
        <taxon>Viridiplantae</taxon>
        <taxon>Streptophyta</taxon>
        <taxon>Embryophyta</taxon>
        <taxon>Tracheophyta</taxon>
        <taxon>Spermatophyta</taxon>
        <taxon>Magnoliopsida</taxon>
        <taxon>Liliopsida</taxon>
        <taxon>Zingiberales</taxon>
        <taxon>Musaceae</taxon>
        <taxon>Musa</taxon>
    </lineage>
</organism>
<sequence length="60" mass="6683">LRTPLLTPSLHSLLELTTIHNKCSTTSPDPFTAMLALCSNSLMHNDNDVDELWLVFDTTP</sequence>
<evidence type="ECO:0000313" key="2">
    <source>
        <dbReference type="Proteomes" id="UP001055439"/>
    </source>
</evidence>
<reference evidence="1" key="1">
    <citation type="submission" date="2022-05" db="EMBL/GenBank/DDBJ databases">
        <title>The Musa troglodytarum L. genome provides insights into the mechanism of non-climacteric behaviour and enrichment of carotenoids.</title>
        <authorList>
            <person name="Wang J."/>
        </authorList>
    </citation>
    <scope>NUCLEOTIDE SEQUENCE</scope>
    <source>
        <tissue evidence="1">Leaf</tissue>
    </source>
</reference>
<keyword evidence="2" id="KW-1185">Reference proteome</keyword>
<evidence type="ECO:0000313" key="1">
    <source>
        <dbReference type="EMBL" id="URD91891.1"/>
    </source>
</evidence>
<gene>
    <name evidence="1" type="ORF">MUK42_01167</name>
</gene>
<dbReference type="EMBL" id="CP097505">
    <property type="protein sequence ID" value="URD91891.1"/>
    <property type="molecule type" value="Genomic_DNA"/>
</dbReference>
<proteinExistence type="predicted"/>